<dbReference type="SUPFAM" id="SSF54791">
    <property type="entry name" value="Eukaryotic type KH-domain (KH-domain type I)"/>
    <property type="match status" value="1"/>
</dbReference>
<name>A0A6A7FQW6_9CRUS</name>
<feature type="domain" description="Exosome complex component N-terminal" evidence="5">
    <location>
        <begin position="26"/>
        <end position="62"/>
    </location>
</feature>
<keyword evidence="4" id="KW-0694">RNA-binding</keyword>
<dbReference type="GO" id="GO:0000467">
    <property type="term" value="P:exonucleolytic trimming to generate mature 3'-end of 5.8S rRNA from tricistronic rRNA transcript (SSU-rRNA, 5.8S rRNA, LSU-rRNA)"/>
    <property type="evidence" value="ECO:0007669"/>
    <property type="project" value="TreeGrafter"/>
</dbReference>
<dbReference type="CDD" id="cd05789">
    <property type="entry name" value="S1_Rrp4"/>
    <property type="match status" value="1"/>
</dbReference>
<evidence type="ECO:0000256" key="4">
    <source>
        <dbReference type="ARBA" id="ARBA00022884"/>
    </source>
</evidence>
<dbReference type="AlphaFoldDB" id="A0A6A7FQW6"/>
<dbReference type="GO" id="GO:0071038">
    <property type="term" value="P:TRAMP-dependent tRNA surveillance pathway"/>
    <property type="evidence" value="ECO:0007669"/>
    <property type="project" value="TreeGrafter"/>
</dbReference>
<dbReference type="InterPro" id="IPR012340">
    <property type="entry name" value="NA-bd_OB-fold"/>
</dbReference>
<dbReference type="InterPro" id="IPR004088">
    <property type="entry name" value="KH_dom_type_1"/>
</dbReference>
<dbReference type="Gene3D" id="2.40.50.140">
    <property type="entry name" value="Nucleic acid-binding proteins"/>
    <property type="match status" value="1"/>
</dbReference>
<dbReference type="GO" id="GO:0071035">
    <property type="term" value="P:nuclear polyadenylation-dependent rRNA catabolic process"/>
    <property type="evidence" value="ECO:0007669"/>
    <property type="project" value="TreeGrafter"/>
</dbReference>
<dbReference type="Pfam" id="PF15985">
    <property type="entry name" value="KH_6"/>
    <property type="match status" value="1"/>
</dbReference>
<organism evidence="8">
    <name type="scientific">Hirondellea gigas</name>
    <dbReference type="NCBI Taxonomy" id="1518452"/>
    <lineage>
        <taxon>Eukaryota</taxon>
        <taxon>Metazoa</taxon>
        <taxon>Ecdysozoa</taxon>
        <taxon>Arthropoda</taxon>
        <taxon>Crustacea</taxon>
        <taxon>Multicrustacea</taxon>
        <taxon>Malacostraca</taxon>
        <taxon>Eumalacostraca</taxon>
        <taxon>Peracarida</taxon>
        <taxon>Amphipoda</taxon>
        <taxon>Amphilochidea</taxon>
        <taxon>Lysianassida</taxon>
        <taxon>Lysianassidira</taxon>
        <taxon>Lysianassoidea</taxon>
        <taxon>Lysianassidae</taxon>
        <taxon>Hirondellea</taxon>
    </lineage>
</organism>
<comment type="subcellular location">
    <subcellularLocation>
        <location evidence="1">Nucleus</location>
    </subcellularLocation>
</comment>
<dbReference type="GO" id="GO:0071034">
    <property type="term" value="P:CUT catabolic process"/>
    <property type="evidence" value="ECO:0007669"/>
    <property type="project" value="TreeGrafter"/>
</dbReference>
<evidence type="ECO:0000313" key="8">
    <source>
        <dbReference type="EMBL" id="LAC20997.1"/>
    </source>
</evidence>
<dbReference type="InterPro" id="IPR036612">
    <property type="entry name" value="KH_dom_type_1_sf"/>
</dbReference>
<evidence type="ECO:0000256" key="2">
    <source>
        <dbReference type="ARBA" id="ARBA00009155"/>
    </source>
</evidence>
<dbReference type="PANTHER" id="PTHR21321:SF4">
    <property type="entry name" value="EXOSOME COMPLEX COMPONENT RRP4"/>
    <property type="match status" value="1"/>
</dbReference>
<proteinExistence type="evidence at transcript level"/>
<feature type="domain" description="K Homology" evidence="6">
    <location>
        <begin position="169"/>
        <end position="208"/>
    </location>
</feature>
<feature type="domain" description="RRP4 S1" evidence="7">
    <location>
        <begin position="76"/>
        <end position="147"/>
    </location>
</feature>
<protein>
    <submittedName>
        <fullName evidence="8">Exosome complex component RRP4-like</fullName>
    </submittedName>
</protein>
<dbReference type="PANTHER" id="PTHR21321">
    <property type="entry name" value="PNAS-3 RELATED"/>
    <property type="match status" value="1"/>
</dbReference>
<dbReference type="GO" id="GO:0000177">
    <property type="term" value="C:cytoplasmic exosome (RNase complex)"/>
    <property type="evidence" value="ECO:0007669"/>
    <property type="project" value="TreeGrafter"/>
</dbReference>
<dbReference type="InterPro" id="IPR025721">
    <property type="entry name" value="Exosome_cplx_N_dom"/>
</dbReference>
<dbReference type="EMBL" id="IACT01001657">
    <property type="protein sequence ID" value="LAC20997.1"/>
    <property type="molecule type" value="mRNA"/>
</dbReference>
<dbReference type="InterPro" id="IPR026699">
    <property type="entry name" value="Exosome_RNA_bind1/RRP40/RRP4"/>
</dbReference>
<evidence type="ECO:0000256" key="1">
    <source>
        <dbReference type="ARBA" id="ARBA00004123"/>
    </source>
</evidence>
<reference evidence="8" key="1">
    <citation type="submission" date="2017-11" db="EMBL/GenBank/DDBJ databases">
        <title>The sensing device of the deep-sea amphipod.</title>
        <authorList>
            <person name="Kobayashi H."/>
            <person name="Nagahama T."/>
            <person name="Arai W."/>
            <person name="Sasagawa Y."/>
            <person name="Umeda M."/>
            <person name="Hayashi T."/>
            <person name="Nikaido I."/>
            <person name="Watanabe H."/>
            <person name="Oguri K."/>
            <person name="Kitazato H."/>
            <person name="Fujioka K."/>
            <person name="Kido Y."/>
            <person name="Takami H."/>
        </authorList>
    </citation>
    <scope>NUCLEOTIDE SEQUENCE</scope>
    <source>
        <tissue evidence="8">Whole body</tissue>
    </source>
</reference>
<dbReference type="CDD" id="cd22525">
    <property type="entry name" value="KH-I_Rrp4_eukar"/>
    <property type="match status" value="1"/>
</dbReference>
<dbReference type="GO" id="GO:0010468">
    <property type="term" value="P:regulation of gene expression"/>
    <property type="evidence" value="ECO:0007669"/>
    <property type="project" value="UniProtKB-ARBA"/>
</dbReference>
<dbReference type="Pfam" id="PF21266">
    <property type="entry name" value="S1_RRP4"/>
    <property type="match status" value="1"/>
</dbReference>
<dbReference type="GO" id="GO:0003723">
    <property type="term" value="F:RNA binding"/>
    <property type="evidence" value="ECO:0007669"/>
    <property type="project" value="UniProtKB-KW"/>
</dbReference>
<sequence>MEIRLASECPPLAALITPSASEHTRLVTPGEVIYEDTSYMRGHGTYMENGQQIASVAGYVTQVNRLVTVTPLRQLYQGAVGDTIVGRVTQVGGGRWKLDVNSRLDAELRLVNVQLPGGEQRRKNVEDERGMRDLLSEGALVCVEVQKEGQDGILRLAARTTKFGKLGQGTLVTVSPSLLVQDKQRMHDLPCGARVIFGANGYIYISPTCDQEQAMSYTDNYEEIGLEIRQTIGRLCNCIRALSKHSVMLSPTSLMAAHDSSLQQDIPVKDLLKPDVMRDIAIATLQVVADS</sequence>
<evidence type="ECO:0000259" key="5">
    <source>
        <dbReference type="Pfam" id="PF14382"/>
    </source>
</evidence>
<dbReference type="GO" id="GO:0000176">
    <property type="term" value="C:nuclear exosome (RNase complex)"/>
    <property type="evidence" value="ECO:0007669"/>
    <property type="project" value="TreeGrafter"/>
</dbReference>
<dbReference type="GO" id="GO:0034475">
    <property type="term" value="P:U4 snRNA 3'-end processing"/>
    <property type="evidence" value="ECO:0007669"/>
    <property type="project" value="TreeGrafter"/>
</dbReference>
<evidence type="ECO:0000259" key="6">
    <source>
        <dbReference type="Pfam" id="PF15985"/>
    </source>
</evidence>
<evidence type="ECO:0000256" key="3">
    <source>
        <dbReference type="ARBA" id="ARBA00022835"/>
    </source>
</evidence>
<dbReference type="Gene3D" id="2.40.50.100">
    <property type="match status" value="1"/>
</dbReference>
<comment type="similarity">
    <text evidence="2">Belongs to the RRP4 family.</text>
</comment>
<dbReference type="SUPFAM" id="SSF110324">
    <property type="entry name" value="Ribosomal L27 protein-like"/>
    <property type="match status" value="1"/>
</dbReference>
<dbReference type="GO" id="GO:0071051">
    <property type="term" value="P:poly(A)-dependent snoRNA 3'-end processing"/>
    <property type="evidence" value="ECO:0007669"/>
    <property type="project" value="TreeGrafter"/>
</dbReference>
<dbReference type="SUPFAM" id="SSF50249">
    <property type="entry name" value="Nucleic acid-binding proteins"/>
    <property type="match status" value="1"/>
</dbReference>
<dbReference type="Pfam" id="PF14382">
    <property type="entry name" value="ECR1_N"/>
    <property type="match status" value="1"/>
</dbReference>
<evidence type="ECO:0000259" key="7">
    <source>
        <dbReference type="Pfam" id="PF21266"/>
    </source>
</evidence>
<accession>A0A6A7FQW6</accession>
<dbReference type="InterPro" id="IPR048565">
    <property type="entry name" value="S1_RRP4"/>
</dbReference>
<keyword evidence="3" id="KW-0271">Exosome</keyword>